<evidence type="ECO:0000256" key="5">
    <source>
        <dbReference type="ARBA" id="ARBA00023136"/>
    </source>
</evidence>
<dbReference type="RefSeq" id="XP_062638983.1">
    <property type="nucleotide sequence ID" value="XM_062776626.1"/>
</dbReference>
<feature type="transmembrane region" description="Helical" evidence="7">
    <location>
        <begin position="334"/>
        <end position="355"/>
    </location>
</feature>
<organism evidence="9 10">
    <name type="scientific">Dichotomopilus funicola</name>
    <dbReference type="NCBI Taxonomy" id="1934379"/>
    <lineage>
        <taxon>Eukaryota</taxon>
        <taxon>Fungi</taxon>
        <taxon>Dikarya</taxon>
        <taxon>Ascomycota</taxon>
        <taxon>Pezizomycotina</taxon>
        <taxon>Sordariomycetes</taxon>
        <taxon>Sordariomycetidae</taxon>
        <taxon>Sordariales</taxon>
        <taxon>Chaetomiaceae</taxon>
        <taxon>Dichotomopilus</taxon>
    </lineage>
</organism>
<feature type="transmembrane region" description="Helical" evidence="7">
    <location>
        <begin position="72"/>
        <end position="92"/>
    </location>
</feature>
<dbReference type="InterPro" id="IPR020846">
    <property type="entry name" value="MFS_dom"/>
</dbReference>
<dbReference type="Pfam" id="PF07690">
    <property type="entry name" value="MFS_1"/>
    <property type="match status" value="1"/>
</dbReference>
<dbReference type="EMBL" id="MU853567">
    <property type="protein sequence ID" value="KAK4145612.1"/>
    <property type="molecule type" value="Genomic_DNA"/>
</dbReference>
<feature type="transmembrane region" description="Helical" evidence="7">
    <location>
        <begin position="480"/>
        <end position="501"/>
    </location>
</feature>
<dbReference type="SUPFAM" id="SSF103473">
    <property type="entry name" value="MFS general substrate transporter"/>
    <property type="match status" value="1"/>
</dbReference>
<comment type="subcellular location">
    <subcellularLocation>
        <location evidence="1">Membrane</location>
        <topology evidence="1">Multi-pass membrane protein</topology>
    </subcellularLocation>
</comment>
<protein>
    <submittedName>
        <fullName evidence="9">Major facilitator superfamily domain-containing protein</fullName>
    </submittedName>
</protein>
<evidence type="ECO:0000256" key="3">
    <source>
        <dbReference type="ARBA" id="ARBA00022692"/>
    </source>
</evidence>
<keyword evidence="10" id="KW-1185">Reference proteome</keyword>
<evidence type="ECO:0000259" key="8">
    <source>
        <dbReference type="PROSITE" id="PS50850"/>
    </source>
</evidence>
<evidence type="ECO:0000256" key="6">
    <source>
        <dbReference type="SAM" id="MobiDB-lite"/>
    </source>
</evidence>
<comment type="similarity">
    <text evidence="2">Belongs to the major facilitator superfamily. TCR/Tet family.</text>
</comment>
<evidence type="ECO:0000313" key="9">
    <source>
        <dbReference type="EMBL" id="KAK4145612.1"/>
    </source>
</evidence>
<evidence type="ECO:0000256" key="7">
    <source>
        <dbReference type="SAM" id="Phobius"/>
    </source>
</evidence>
<feature type="transmembrane region" description="Helical" evidence="7">
    <location>
        <begin position="134"/>
        <end position="153"/>
    </location>
</feature>
<evidence type="ECO:0000313" key="10">
    <source>
        <dbReference type="Proteomes" id="UP001302676"/>
    </source>
</evidence>
<gene>
    <name evidence="9" type="ORF">C8A04DRAFT_10549</name>
</gene>
<dbReference type="PROSITE" id="PS50850">
    <property type="entry name" value="MFS"/>
    <property type="match status" value="1"/>
</dbReference>
<keyword evidence="5 7" id="KW-0472">Membrane</keyword>
<dbReference type="InterPro" id="IPR036259">
    <property type="entry name" value="MFS_trans_sf"/>
</dbReference>
<feature type="compositionally biased region" description="Polar residues" evidence="6">
    <location>
        <begin position="1"/>
        <end position="44"/>
    </location>
</feature>
<dbReference type="Proteomes" id="UP001302676">
    <property type="component" value="Unassembled WGS sequence"/>
</dbReference>
<name>A0AAN6ZP32_9PEZI</name>
<feature type="region of interest" description="Disordered" evidence="6">
    <location>
        <begin position="1"/>
        <end position="59"/>
    </location>
</feature>
<keyword evidence="4 7" id="KW-1133">Transmembrane helix</keyword>
<dbReference type="GO" id="GO:0005886">
    <property type="term" value="C:plasma membrane"/>
    <property type="evidence" value="ECO:0007669"/>
    <property type="project" value="TreeGrafter"/>
</dbReference>
<dbReference type="PANTHER" id="PTHR23501:SF193">
    <property type="entry name" value="MULTIDRUG TRANSPORTER, PUTATIVE (AFU_ORTHOLOGUE AFUA_8G00940)-RELATED"/>
    <property type="match status" value="1"/>
</dbReference>
<feature type="transmembrane region" description="Helical" evidence="7">
    <location>
        <begin position="409"/>
        <end position="429"/>
    </location>
</feature>
<sequence>MDSAAQSSAAKPNNDTPTSSRKPNQVPSQQPSLDEISHPQTGSASEDDPDPTPTSEEGQWVSGRKLVILSNLLIAAMFLMMLDTSIISTAIPRITDEFHSLEDVGWYISIYQFANATLQPIWGRIYHKFSNKAAFLTALAIFEVGSLICGIAVSSPMLIVGRAVAGIGSTGLVSGGLTITASAVPIEKRAPLTAILMGISQLGVAFGPILGGVFTSYATWRWCFYINLPIGALLLLGICLVPVPDQIQKPSPWSVIRELHYHFDICGFILIAGAAFQILLALSWGGSKYEWDSGFVTGLFSGAAGLIIIWLVWNWHRGDAGLIPISLIKVQAVNLVQITGYVIPYALMAAAAGSISNGMYSTFSPTTSTVEWVGYQILNGFGRGVGMPMAVLAVQAAIPPADLAMGNAIIIFVQSLGSAIALSVSDAIFQTNLVSEIALKAPHADAAAIIVAGATRFRSVVNEQNLPGVLEAYALSIDRVFYLAAGLSCLGMLTALGMGWVNISKKQRMRNAGIPLQDLSASQRV</sequence>
<feature type="transmembrane region" description="Helical" evidence="7">
    <location>
        <begin position="159"/>
        <end position="180"/>
    </location>
</feature>
<keyword evidence="3 7" id="KW-0812">Transmembrane</keyword>
<evidence type="ECO:0000256" key="2">
    <source>
        <dbReference type="ARBA" id="ARBA00007520"/>
    </source>
</evidence>
<feature type="transmembrane region" description="Helical" evidence="7">
    <location>
        <begin position="294"/>
        <end position="313"/>
    </location>
</feature>
<dbReference type="GO" id="GO:0022857">
    <property type="term" value="F:transmembrane transporter activity"/>
    <property type="evidence" value="ECO:0007669"/>
    <property type="project" value="InterPro"/>
</dbReference>
<dbReference type="PANTHER" id="PTHR23501">
    <property type="entry name" value="MAJOR FACILITATOR SUPERFAMILY"/>
    <property type="match status" value="1"/>
</dbReference>
<feature type="transmembrane region" description="Helical" evidence="7">
    <location>
        <begin position="375"/>
        <end position="397"/>
    </location>
</feature>
<feature type="transmembrane region" description="Helical" evidence="7">
    <location>
        <begin position="263"/>
        <end position="282"/>
    </location>
</feature>
<dbReference type="Gene3D" id="1.20.1250.20">
    <property type="entry name" value="MFS general substrate transporter like domains"/>
    <property type="match status" value="1"/>
</dbReference>
<accession>A0AAN6ZP32</accession>
<dbReference type="CDD" id="cd17502">
    <property type="entry name" value="MFS_Azr1_MDR_like"/>
    <property type="match status" value="1"/>
</dbReference>
<feature type="transmembrane region" description="Helical" evidence="7">
    <location>
        <begin position="224"/>
        <end position="243"/>
    </location>
</feature>
<feature type="transmembrane region" description="Helical" evidence="7">
    <location>
        <begin position="104"/>
        <end position="122"/>
    </location>
</feature>
<feature type="domain" description="Major facilitator superfamily (MFS) profile" evidence="8">
    <location>
        <begin position="69"/>
        <end position="503"/>
    </location>
</feature>
<comment type="caution">
    <text evidence="9">The sequence shown here is derived from an EMBL/GenBank/DDBJ whole genome shotgun (WGS) entry which is preliminary data.</text>
</comment>
<reference evidence="9" key="2">
    <citation type="submission" date="2023-05" db="EMBL/GenBank/DDBJ databases">
        <authorList>
            <consortium name="Lawrence Berkeley National Laboratory"/>
            <person name="Steindorff A."/>
            <person name="Hensen N."/>
            <person name="Bonometti L."/>
            <person name="Westerberg I."/>
            <person name="Brannstrom I.O."/>
            <person name="Guillou S."/>
            <person name="Cros-Aarteil S."/>
            <person name="Calhoun S."/>
            <person name="Haridas S."/>
            <person name="Kuo A."/>
            <person name="Mondo S."/>
            <person name="Pangilinan J."/>
            <person name="Riley R."/>
            <person name="Labutti K."/>
            <person name="Andreopoulos B."/>
            <person name="Lipzen A."/>
            <person name="Chen C."/>
            <person name="Yanf M."/>
            <person name="Daum C."/>
            <person name="Ng V."/>
            <person name="Clum A."/>
            <person name="Ohm R."/>
            <person name="Martin F."/>
            <person name="Silar P."/>
            <person name="Natvig D."/>
            <person name="Lalanne C."/>
            <person name="Gautier V."/>
            <person name="Ament-Velasquez S.L."/>
            <person name="Kruys A."/>
            <person name="Hutchinson M.I."/>
            <person name="Powell A.J."/>
            <person name="Barry K."/>
            <person name="Miller A.N."/>
            <person name="Grigoriev I.V."/>
            <person name="Debuchy R."/>
            <person name="Gladieux P."/>
            <person name="Thoren M.H."/>
            <person name="Johannesson H."/>
        </authorList>
    </citation>
    <scope>NUCLEOTIDE SEQUENCE</scope>
    <source>
        <strain evidence="9">CBS 141.50</strain>
    </source>
</reference>
<feature type="transmembrane region" description="Helical" evidence="7">
    <location>
        <begin position="192"/>
        <end position="218"/>
    </location>
</feature>
<dbReference type="AlphaFoldDB" id="A0AAN6ZP32"/>
<dbReference type="GeneID" id="87813239"/>
<proteinExistence type="inferred from homology"/>
<evidence type="ECO:0000256" key="4">
    <source>
        <dbReference type="ARBA" id="ARBA00022989"/>
    </source>
</evidence>
<reference evidence="9" key="1">
    <citation type="journal article" date="2023" name="Mol. Phylogenet. Evol.">
        <title>Genome-scale phylogeny and comparative genomics of the fungal order Sordariales.</title>
        <authorList>
            <person name="Hensen N."/>
            <person name="Bonometti L."/>
            <person name="Westerberg I."/>
            <person name="Brannstrom I.O."/>
            <person name="Guillou S."/>
            <person name="Cros-Aarteil S."/>
            <person name="Calhoun S."/>
            <person name="Haridas S."/>
            <person name="Kuo A."/>
            <person name="Mondo S."/>
            <person name="Pangilinan J."/>
            <person name="Riley R."/>
            <person name="LaButti K."/>
            <person name="Andreopoulos B."/>
            <person name="Lipzen A."/>
            <person name="Chen C."/>
            <person name="Yan M."/>
            <person name="Daum C."/>
            <person name="Ng V."/>
            <person name="Clum A."/>
            <person name="Steindorff A."/>
            <person name="Ohm R.A."/>
            <person name="Martin F."/>
            <person name="Silar P."/>
            <person name="Natvig D.O."/>
            <person name="Lalanne C."/>
            <person name="Gautier V."/>
            <person name="Ament-Velasquez S.L."/>
            <person name="Kruys A."/>
            <person name="Hutchinson M.I."/>
            <person name="Powell A.J."/>
            <person name="Barry K."/>
            <person name="Miller A.N."/>
            <person name="Grigoriev I.V."/>
            <person name="Debuchy R."/>
            <person name="Gladieux P."/>
            <person name="Hiltunen Thoren M."/>
            <person name="Johannesson H."/>
        </authorList>
    </citation>
    <scope>NUCLEOTIDE SEQUENCE</scope>
    <source>
        <strain evidence="9">CBS 141.50</strain>
    </source>
</reference>
<dbReference type="InterPro" id="IPR011701">
    <property type="entry name" value="MFS"/>
</dbReference>
<evidence type="ECO:0000256" key="1">
    <source>
        <dbReference type="ARBA" id="ARBA00004141"/>
    </source>
</evidence>